<keyword evidence="4" id="KW-0521">NADP</keyword>
<dbReference type="EMBL" id="JBHSWD010000001">
    <property type="protein sequence ID" value="MFC6590683.1"/>
    <property type="molecule type" value="Genomic_DNA"/>
</dbReference>
<keyword evidence="5" id="KW-0560">Oxidoreductase</keyword>
<reference evidence="8" key="1">
    <citation type="journal article" date="2019" name="Int. J. Syst. Evol. Microbiol.">
        <title>The Global Catalogue of Microorganisms (GCM) 10K type strain sequencing project: providing services to taxonomists for standard genome sequencing and annotation.</title>
        <authorList>
            <consortium name="The Broad Institute Genomics Platform"/>
            <consortium name="The Broad Institute Genome Sequencing Center for Infectious Disease"/>
            <person name="Wu L."/>
            <person name="Ma J."/>
        </authorList>
    </citation>
    <scope>NUCLEOTIDE SEQUENCE [LARGE SCALE GENOMIC DNA]</scope>
    <source>
        <strain evidence="8">CGMCC 1.15772</strain>
    </source>
</reference>
<evidence type="ECO:0000313" key="8">
    <source>
        <dbReference type="Proteomes" id="UP001596297"/>
    </source>
</evidence>
<evidence type="ECO:0000256" key="1">
    <source>
        <dbReference type="ARBA" id="ARBA00001917"/>
    </source>
</evidence>
<dbReference type="InterPro" id="IPR044152">
    <property type="entry name" value="YqjM-like"/>
</dbReference>
<name>A0ABW1Y8R0_9DEIO</name>
<dbReference type="Pfam" id="PF00724">
    <property type="entry name" value="Oxidored_FMN"/>
    <property type="match status" value="1"/>
</dbReference>
<dbReference type="RefSeq" id="WP_380081701.1">
    <property type="nucleotide sequence ID" value="NZ_JBHSWD010000001.1"/>
</dbReference>
<dbReference type="InterPro" id="IPR001155">
    <property type="entry name" value="OxRdtase_FMN_N"/>
</dbReference>
<evidence type="ECO:0000256" key="5">
    <source>
        <dbReference type="ARBA" id="ARBA00023002"/>
    </source>
</evidence>
<sequence length="367" mass="39302">MSEPVSLLLSPARMGRLELRNRVTVSPMCMYSAKNGLANDFHLAHYGAFALGGAGLILLEATAVTPEGRISPGDLGLWADEQIGPLGHITDFVHRFGGKAGIQLAHAGRKASTHLPGKGQGALSVAAGGWETLAPSALPYAAHYPHPREMTLEEIAAVPGQFAAAARRAEMAGFDAAELHAAHGYLLHQFLSPLSNQRTDAYGGSFENRTRLLLETVRAVREVWPMHLPLLVRISATDWVEGAGWDLEQSVALARLLAYEGVDVMDVSSGGLAQEQRITVGPLYQVPFAREVRARTPEMQTMAVGLIETADQAEALLQEGQADFVALGRAMLRDPHWPQRAAHELGVTPGCLSRMSALAGNASFMPA</sequence>
<comment type="caution">
    <text evidence="7">The sequence shown here is derived from an EMBL/GenBank/DDBJ whole genome shotgun (WGS) entry which is preliminary data.</text>
</comment>
<accession>A0ABW1Y8R0</accession>
<evidence type="ECO:0000256" key="2">
    <source>
        <dbReference type="ARBA" id="ARBA00022630"/>
    </source>
</evidence>
<keyword evidence="8" id="KW-1185">Reference proteome</keyword>
<dbReference type="PANTHER" id="PTHR43303">
    <property type="entry name" value="NADPH DEHYDROGENASE C23G7.10C-RELATED"/>
    <property type="match status" value="1"/>
</dbReference>
<keyword evidence="2" id="KW-0285">Flavoprotein</keyword>
<dbReference type="PANTHER" id="PTHR43303:SF4">
    <property type="entry name" value="NADPH DEHYDROGENASE C23G7.10C-RELATED"/>
    <property type="match status" value="1"/>
</dbReference>
<dbReference type="Gene3D" id="3.20.20.70">
    <property type="entry name" value="Aldolase class I"/>
    <property type="match status" value="1"/>
</dbReference>
<proteinExistence type="predicted"/>
<protein>
    <submittedName>
        <fullName evidence="7">NADH:flavin oxidoreductase/NADH oxidase</fullName>
    </submittedName>
</protein>
<evidence type="ECO:0000313" key="7">
    <source>
        <dbReference type="EMBL" id="MFC6590683.1"/>
    </source>
</evidence>
<evidence type="ECO:0000256" key="3">
    <source>
        <dbReference type="ARBA" id="ARBA00022643"/>
    </source>
</evidence>
<comment type="cofactor">
    <cofactor evidence="1">
        <name>FMN</name>
        <dbReference type="ChEBI" id="CHEBI:58210"/>
    </cofactor>
</comment>
<dbReference type="CDD" id="cd02932">
    <property type="entry name" value="OYE_YqiM_FMN"/>
    <property type="match status" value="1"/>
</dbReference>
<keyword evidence="3" id="KW-0288">FMN</keyword>
<evidence type="ECO:0000259" key="6">
    <source>
        <dbReference type="Pfam" id="PF00724"/>
    </source>
</evidence>
<dbReference type="SUPFAM" id="SSF51395">
    <property type="entry name" value="FMN-linked oxidoreductases"/>
    <property type="match status" value="1"/>
</dbReference>
<gene>
    <name evidence="7" type="ORF">ACFP81_00580</name>
</gene>
<organism evidence="7 8">
    <name type="scientific">Deinococcus lacus</name>
    <dbReference type="NCBI Taxonomy" id="392561"/>
    <lineage>
        <taxon>Bacteria</taxon>
        <taxon>Thermotogati</taxon>
        <taxon>Deinococcota</taxon>
        <taxon>Deinococci</taxon>
        <taxon>Deinococcales</taxon>
        <taxon>Deinococcaceae</taxon>
        <taxon>Deinococcus</taxon>
    </lineage>
</organism>
<dbReference type="InterPro" id="IPR013785">
    <property type="entry name" value="Aldolase_TIM"/>
</dbReference>
<feature type="domain" description="NADH:flavin oxidoreductase/NADH oxidase N-terminal" evidence="6">
    <location>
        <begin position="8"/>
        <end position="345"/>
    </location>
</feature>
<evidence type="ECO:0000256" key="4">
    <source>
        <dbReference type="ARBA" id="ARBA00022857"/>
    </source>
</evidence>
<dbReference type="Proteomes" id="UP001596297">
    <property type="component" value="Unassembled WGS sequence"/>
</dbReference>